<dbReference type="EMBL" id="KZ107839">
    <property type="protein sequence ID" value="OSS53319.1"/>
    <property type="molecule type" value="Genomic_DNA"/>
</dbReference>
<feature type="compositionally biased region" description="Polar residues" evidence="1">
    <location>
        <begin position="217"/>
        <end position="227"/>
    </location>
</feature>
<feature type="region of interest" description="Disordered" evidence="1">
    <location>
        <begin position="141"/>
        <end position="184"/>
    </location>
</feature>
<dbReference type="AlphaFoldDB" id="A0A1Y2MBZ8"/>
<evidence type="ECO:0000313" key="2">
    <source>
        <dbReference type="EMBL" id="OSS53319.1"/>
    </source>
</evidence>
<evidence type="ECO:0008006" key="4">
    <source>
        <dbReference type="Google" id="ProtNLM"/>
    </source>
</evidence>
<dbReference type="CDD" id="cd00167">
    <property type="entry name" value="SANT"/>
    <property type="match status" value="1"/>
</dbReference>
<keyword evidence="3" id="KW-1185">Reference proteome</keyword>
<feature type="region of interest" description="Disordered" evidence="1">
    <location>
        <begin position="33"/>
        <end position="57"/>
    </location>
</feature>
<name>A0A1Y2MBZ8_EPING</name>
<dbReference type="InParanoid" id="A0A1Y2MBZ8"/>
<accession>A0A1Y2MBZ8</accession>
<dbReference type="InterPro" id="IPR001005">
    <property type="entry name" value="SANT/Myb"/>
</dbReference>
<organism evidence="2 3">
    <name type="scientific">Epicoccum nigrum</name>
    <name type="common">Soil fungus</name>
    <name type="synonym">Epicoccum purpurascens</name>
    <dbReference type="NCBI Taxonomy" id="105696"/>
    <lineage>
        <taxon>Eukaryota</taxon>
        <taxon>Fungi</taxon>
        <taxon>Dikarya</taxon>
        <taxon>Ascomycota</taxon>
        <taxon>Pezizomycotina</taxon>
        <taxon>Dothideomycetes</taxon>
        <taxon>Pleosporomycetidae</taxon>
        <taxon>Pleosporales</taxon>
        <taxon>Pleosporineae</taxon>
        <taxon>Didymellaceae</taxon>
        <taxon>Epicoccum</taxon>
    </lineage>
</organism>
<reference evidence="2 3" key="1">
    <citation type="journal article" date="2017" name="Genome Announc.">
        <title>Genome sequence of the saprophytic ascomycete Epicoccum nigrum ICMP 19927 strain isolated from New Zealand.</title>
        <authorList>
            <person name="Fokin M."/>
            <person name="Fleetwood D."/>
            <person name="Weir B.S."/>
            <person name="Villas-Boas S.G."/>
        </authorList>
    </citation>
    <scope>NUCLEOTIDE SEQUENCE [LARGE SCALE GENOMIC DNA]</scope>
    <source>
        <strain evidence="2 3">ICMP 19927</strain>
    </source>
</reference>
<evidence type="ECO:0000313" key="3">
    <source>
        <dbReference type="Proteomes" id="UP000193240"/>
    </source>
</evidence>
<sequence length="412" mass="46151">MSLKVEDAVPPPHLFSGRSATWPSSYTSQTYSLGSSPAIKSPQPPRTYGRVPDSPMSSHGIPNLPTTGWYNPSIAAVDFQYAAYEHYNAPRGSVGLAPSTPPTLSQTGQVPSSIVHADLSARVISPVPIYPHIPLLSESTQHPTELPQISDLTPRSSPTHVQGASHGQEHPHGSHPVLQSVPSTPSWVVDSLGIHTPSDSYYANFAQHFRAGESKIDMSQPTPQSRHGFTPIAPQPVETPRSTTAKRSREEDENIEVSKRRRRSRSSSSTQLELTEEDKLLLKLKEEDSMPWKDIAARFQSDLGKQYQIPALQMRLKRLRERMRTWSEMDVRALRMAHEYWAQNKFEVIAQKMLDFGAQEKWTARQCARKWAEFDVLPTPLPQLDQQAQHSFMPYSVSPAESAKAFMPYMHS</sequence>
<gene>
    <name evidence="2" type="ORF">B5807_02383</name>
</gene>
<protein>
    <recommendedName>
        <fullName evidence="4">Myb-like domain-containing protein</fullName>
    </recommendedName>
</protein>
<feature type="compositionally biased region" description="Polar residues" evidence="1">
    <location>
        <begin position="150"/>
        <end position="162"/>
    </location>
</feature>
<dbReference type="Proteomes" id="UP000193240">
    <property type="component" value="Unassembled WGS sequence"/>
</dbReference>
<feature type="region of interest" description="Disordered" evidence="1">
    <location>
        <begin position="1"/>
        <end position="20"/>
    </location>
</feature>
<evidence type="ECO:0000256" key="1">
    <source>
        <dbReference type="SAM" id="MobiDB-lite"/>
    </source>
</evidence>
<proteinExistence type="predicted"/>
<feature type="region of interest" description="Disordered" evidence="1">
    <location>
        <begin position="216"/>
        <end position="272"/>
    </location>
</feature>